<organism evidence="3 4">
    <name type="scientific">Catalinimonas alkaloidigena</name>
    <dbReference type="NCBI Taxonomy" id="1075417"/>
    <lineage>
        <taxon>Bacteria</taxon>
        <taxon>Pseudomonadati</taxon>
        <taxon>Bacteroidota</taxon>
        <taxon>Cytophagia</taxon>
        <taxon>Cytophagales</taxon>
        <taxon>Catalimonadaceae</taxon>
        <taxon>Catalinimonas</taxon>
    </lineage>
</organism>
<gene>
    <name evidence="3" type="ORF">SAMN05421823_101393</name>
</gene>
<feature type="chain" id="PRO_5011512451" description="Secretion system C-terminal sorting domain-containing protein" evidence="1">
    <location>
        <begin position="26"/>
        <end position="4314"/>
    </location>
</feature>
<evidence type="ECO:0000313" key="3">
    <source>
        <dbReference type="EMBL" id="SDJ90909.1"/>
    </source>
</evidence>
<sequence length="4314" mass="452137">MGIKSIWRRNIWLLLLSFLASPVLAVDYYSQGSNAFSALSNWNTARDGSGTSPLAADLTSGAHRFIIVDGHTIVANQNLSMLGLTVGEGLGTATFTIGNSTTALTIALGGNLVVGTGSVVEVGAFDATHTLTLTGNLQNSGTVDLYRSVTQVANITVQGTSSISGNTPQFNNITFQSGTVTANTNLDVEGTVVIEAGATFADGGYTHTVKNWTENGSGQRTGVGTIVMDASVSIISGTSTFHNLTFNGVVAGQFAGTTTVTGNFLATNNATVSSGVSTYFQGNFTVDSGSKFQGTTNGIAYFDAAVAQTLTFNGTVTFDQVRFQNGGTANPKTVVGNLIANDLTYVYSGATVTGNGAHQLEEMRIEGDCNLTGTLTLVGNQLWDGIDSDFTLLTELIVAGNVNIRAGNTLRVRENVTIESNYLVINDGAFLIQETAGRTLTLRTGTSLYARGTDNFPTGFTTFTPEYDSWVRYDANMPQTVRGGLTYANLYTRYDTKTVDGAIDVNGRMYLYTGVTLNLGSYAHTFEGNIENAGSNNSIVSTGTVTLDATDANQYIGDHGSGTYTFQNLAFTLASPTAMRTKTLYGTNYTVNGNFSATSGGDASSYLRLDLNSVTLTNDGGDQFALGDKVEVLTDGTSTFTNSVGSFSTTSLHVNSTVWFNGTNQTLPGITFGNLYLSGNGNKTAAGNLDINGDLIRQGGNAIFENATYNVNVAGDMSLGAGYMNATGSSSTFTFDGTDQAISSGTFYNITFSTGGNKTVSGTTNVLGNMSVNAGSVYFNNSNIVLEGHLLTLSGNMYQTTGTTTLTGGNYQFIGMGSSSILGDLTIDKSAGQVAAATNITIERDFIMTANRAVFSLNSFFLRVGRHFVYNSGCTFNANSGTLHLNGSVLQNINVNTSGLVLNHLRFSGTGEKRLNNNDVDINGNVIIDGALFNAQNRNLTVAGNWTNTGTFQSTARVTFDRAGNQTISASTFHDLYIDGSGTKTLTGSISMDGRMEIDNGTLDVSASNYNIIVEEHWYNTGAGSFTPRQGTVTFVGNSSRLYTGGTGAGKTFNRVVVNLSSGQYMDLYGDLLTAGDLRVSRGNFRTYGYDMYIGGSLINDDTFQANSAAHDLFLNATSGARTFKPGSGSYRDITINASGASYKLTGNLDLYGGYNLVLDAGTFALGGYTVTMPGTGGNVTVNAGTFSIDSASTLQVGNGGTVTNAGGTFRIVGVDGDYATMKAYSGTYTFVQTSGTFHARYFNIQNTRGNGINLQGGSLDATNCFADGIFTGGTNNAYATLTGIDLGSGVFAGGTSFGAGPTYNITRLSGTGVITFQNADGIKAGAAYEQDGGNLIAWEFPDGYFWDNDNGDNNWNNALNWSGNTLPDLTSNVYLEHTYVTGAYTVNVNANAEANRLVLDAQSGSAIALTLNGANMTVDRSVLINTNTTVTQTQATDTIRVGGSWTNAGTFNEGNAVVVFEGHSGSGTIATKGTSDPFYHLIINAPSATYTLESILDIDGNMTLTAGTLDVGGANYAIYAAGNWTAQGGTLNGRAGTVTLNKAGTSSQTVTGGSFNHLSFTNPAGTGTATKVIASGLSVLGNLTIDTNTGVQGGSNLIRVGGHWRNNVGASGFSAGSSAVVFDGSNQTIGNGGQPTTFNNVYFQGSGNKSLALNMNVGSNFQITSVTVTVEDGVTVNGTGANNNLQMASGLLRIMGLNGFPQNFENPFLSGGRVEYRGNINQNVYPTAYYDLYLLRNNAGNVQTKTLSGPITVANNLVVNDAETTLNANGQTITLGSGLYLATGGPQVTWSGGTLVHNGGSWNLDSDITSFHHLVLSGSGTKRLYNNLTISGNVSVQNDITLRMDDYTMTASGSGQTFSMLSSSYLTVSIPTSTGVAFPTNFATYALDPTSRVTLNGATNQTIYTVPNYGELYLSNSGNATLGGNLDVEGDMVMTTDNTTLVDAGYNMNLAGSLNDFRNYPAPGGTVTFDGADQAIRSTISLSVDPLNFNQLIFAGTGTKTFGNGEDVIDISGNMTVQSGITVTSSLPIFFSGAQWQNLGTFTHSGSTVTFDAATAQVINPGVNHTFNAMTFQNGSKTIVLNGLDVNGDFTIASGAHVNMSALTHRVASGLVTVAGSWTTSTTNFFFDGGNQTLPAFTALDVTIQNGGTKTMSGAWSADDLTIASGARLDVSTSNYGVTLTGYFDNQGTFTSRNGTVAFESANTSAKVINIGGSNFYNVTFNQSQTNSRTYTLQTNTNIYENLIIGNGATLKLNGKQLNLGDNTAGETYTIQSGGTLDVDAGAKLRFDTRGGNDLMTVAGTLRVVGTSGNSAEVERIYGSNYYGIVVNSGATIHARYYHFHHLDDNGLRVQNGATIDPTNNFSDGAWSDMRTGGSGARYYLQVEASSAGLPDISNVTFNYGATPSIGRDYNVRRTNAATGNITFAGTISGILAGATYEDDGSTKIIWPSVSTVTWTGSQSTDWHNPNNWSPATVPTSTIDAFIPLGSPNNPLISTGDAVCRNMTITNGVVELTAGRQLNVVGDMVIGTGASSAILAVLAPSSGITVGGNWTRAANASFIHGNGTVTFTGAINNFTLTPRTSAFYNLVFNGSGTFTLSGSQINVEGNMTLFGGTIDQATNNYVISLSGNYTNSGGTFLTATTGTMTFVGTNQVVTNGTFNRVSLAGNGVKTTSGTLTVSNTFDIAAGDTLQAGGPVNLSGNATIAANGAILDGGQTISFNGAAWTNAGYYEGTGTVNFDRAGNQTIAGGMFNNLTLSGTGQVSLLSNMAVTGNVTVYNSINTLRLETYLIQNTDGSGTFYLDANESMYVLGNDNFPAGFSTYDLHDNSWVRYEGTIAQQIAPVRYGELVLNNATTKTLKGDIIIDSRLYVNDATLDASTNSYKITIYNHWVNNGTGTFVARAGEVVFAGGLSSQYFYTNTSGSNDFYRLTVNKTAGTQVYPADNDTIVVKQDLQVQSGIMNANNRVINVQGDLNVTSGDVATNGTYYFNKASGSATLRTNNAVFNTMEFAGGATYTVQDALTLNGSYTLGAGVTFDGNGKAVTLGDNIYDQIVINGDFRVGAGGTLYLGNDVTLTVNSGGTFRAVGTGSQPVTVTSRNTTNYNFTVFGTIHAQYYTFEKMASNGIYVAAGATIDPTNNFSNGTFTNGQNGGTLLRVHNNQILTGSNRIENVVFPSNPGGGAYNVSKGVNSGQIEFYSAAGAFAGAGYENDPYDLIEWTGITTITWTGATNSEWALASNWSTNTIPTSGDDVIITSGPVNQPVISGTPALARTIDLQSGAFLRVNSASSDADLTVASDLTFAGNLQLMSADDSIVVRGNFTESGGSFNNGGGIVTVAPVSGSATITTGSPFYKLTIAGSGTVLAGNALTISNDLTIKSGAIFDVSAQNYQLSIAGNYTNQGSFVSRSGTLLMNATGGTRTIRSGGSSLYRLTVMSSATYQLLDAVTVSNRLEHNTGTFRLNGNTLSVSGQLNVHSGTFAVGALGTLRMGNNAAINVNSGATFSMVGNSASQLATVTSTGTTRYAFNINSGATLAARYYSVNYINSTGLRVYSGATIDGTNNLSYGTFSNGATSGRYLWLENNFADFVATEVTFNAGASYNVRRVSGTGVITFFDAAGVLSGYLYEQDDNYPNSGRIRWTSTVATVVWNGLGGDNNWHNPANWDIGTVPTITHNVVIPSSHLVNVYQQNAFANNVQIASATTLTFQSGWGLSVEESIENAGTITINAGSNSILSMGETWTNTGTFNYTNAGTIQLTAATGDFLITNGANPLYNMTINSAAPGTATYTLVDSLVLAGNLTVTDGTLATDGNKMHVRGNWTIATNGEFAHGDGVVEFDGPGAQAITFSGLGSFYDVEFDSTGAKTLGSNLTVLRDLTIHPTSSLNASSYTLSVAGNWDNTGAFTPGTSTVVLNGATPQAVSRFGGESFNNLQINNTAGTGPQILLGSAIAVSGTMTFTDGIVQSSAANMVSFGAAATVASATEGSYISGPARKAGSSDFTFPVGNDTLFAPIGISGLTGSSTFTAEYFDDPYDPNGPRETTLKATSQTEYWDLTRNSGSAAAYVTLHWRDGAHSTIESMQALVVAHHSGTQWEDFGGTTSGSVAQGSVTSTSRLTSFSPITFGSTNWYLNPLPVELVAFGAAWEKGTHNAVVSWKTVSETNNAGFELERSLNGDDWTVITFVEGHGTTNLPQQYGHVDVDVQGAPVYYRLRQIDLDGAVHLSDVVVLEAPTPTGLWLVQTYPNPFRDAFQVKVQTEERGTLKMQLLNLYGTVLHVWEAPVKAGQNQVEVDQLAHLPAGIYLLTVEQNGRKQTLRMIKQ</sequence>
<dbReference type="STRING" id="1075417.SAMN05421823_101393"/>
<dbReference type="NCBIfam" id="TIGR04183">
    <property type="entry name" value="Por_Secre_tail"/>
    <property type="match status" value="1"/>
</dbReference>
<reference evidence="3 4" key="1">
    <citation type="submission" date="2016-10" db="EMBL/GenBank/DDBJ databases">
        <authorList>
            <person name="de Groot N.N."/>
        </authorList>
    </citation>
    <scope>NUCLEOTIDE SEQUENCE [LARGE SCALE GENOMIC DNA]</scope>
    <source>
        <strain evidence="3 4">DSM 25186</strain>
    </source>
</reference>
<evidence type="ECO:0000256" key="1">
    <source>
        <dbReference type="SAM" id="SignalP"/>
    </source>
</evidence>
<accession>A0A1G8XJZ7</accession>
<keyword evidence="1" id="KW-0732">Signal</keyword>
<dbReference type="Proteomes" id="UP000198510">
    <property type="component" value="Unassembled WGS sequence"/>
</dbReference>
<name>A0A1G8XJZ7_9BACT</name>
<feature type="domain" description="Secretion system C-terminal sorting" evidence="2">
    <location>
        <begin position="4237"/>
        <end position="4308"/>
    </location>
</feature>
<dbReference type="InterPro" id="IPR026444">
    <property type="entry name" value="Secre_tail"/>
</dbReference>
<evidence type="ECO:0000313" key="4">
    <source>
        <dbReference type="Proteomes" id="UP000198510"/>
    </source>
</evidence>
<evidence type="ECO:0000259" key="2">
    <source>
        <dbReference type="Pfam" id="PF18962"/>
    </source>
</evidence>
<proteinExistence type="predicted"/>
<dbReference type="Pfam" id="PF18962">
    <property type="entry name" value="Por_Secre_tail"/>
    <property type="match status" value="1"/>
</dbReference>
<keyword evidence="4" id="KW-1185">Reference proteome</keyword>
<dbReference type="InterPro" id="IPR011050">
    <property type="entry name" value="Pectin_lyase_fold/virulence"/>
</dbReference>
<dbReference type="SUPFAM" id="SSF51126">
    <property type="entry name" value="Pectin lyase-like"/>
    <property type="match status" value="1"/>
</dbReference>
<protein>
    <recommendedName>
        <fullName evidence="2">Secretion system C-terminal sorting domain-containing protein</fullName>
    </recommendedName>
</protein>
<feature type="signal peptide" evidence="1">
    <location>
        <begin position="1"/>
        <end position="25"/>
    </location>
</feature>
<dbReference type="EMBL" id="FNFO01000001">
    <property type="protein sequence ID" value="SDJ90909.1"/>
    <property type="molecule type" value="Genomic_DNA"/>
</dbReference>